<proteinExistence type="inferred from homology"/>
<evidence type="ECO:0000256" key="1">
    <source>
        <dbReference type="ARBA" id="ARBA00004418"/>
    </source>
</evidence>
<dbReference type="GO" id="GO:0042597">
    <property type="term" value="C:periplasmic space"/>
    <property type="evidence" value="ECO:0007669"/>
    <property type="project" value="UniProtKB-SubCell"/>
</dbReference>
<keyword evidence="3" id="KW-0813">Transport</keyword>
<dbReference type="GO" id="GO:0042626">
    <property type="term" value="F:ATPase-coupled transmembrane transporter activity"/>
    <property type="evidence" value="ECO:0007669"/>
    <property type="project" value="InterPro"/>
</dbReference>
<feature type="signal peptide" evidence="7">
    <location>
        <begin position="1"/>
        <end position="24"/>
    </location>
</feature>
<reference evidence="9 10" key="1">
    <citation type="submission" date="2020-02" db="EMBL/GenBank/DDBJ databases">
        <title>Complete genome sequence of Pseudomonas multiresinivorans ORNL1.</title>
        <authorList>
            <person name="Podar M."/>
        </authorList>
    </citation>
    <scope>NUCLEOTIDE SEQUENCE [LARGE SCALE GENOMIC DNA]</scope>
    <source>
        <strain evidence="10">populi</strain>
    </source>
</reference>
<comment type="similarity">
    <text evidence="2">Belongs to the bacterial solute-binding protein SsuA/TauA family.</text>
</comment>
<dbReference type="NCBIfam" id="NF008588">
    <property type="entry name" value="PRK11553.1"/>
    <property type="match status" value="1"/>
</dbReference>
<keyword evidence="4 7" id="KW-0732">Signal</keyword>
<dbReference type="KEGG" id="pmui:G4G71_24150"/>
<dbReference type="InterPro" id="IPR001638">
    <property type="entry name" value="Solute-binding_3/MltF_N"/>
</dbReference>
<dbReference type="CDD" id="cd13557">
    <property type="entry name" value="PBP2_SsuA"/>
    <property type="match status" value="1"/>
</dbReference>
<evidence type="ECO:0000256" key="3">
    <source>
        <dbReference type="ARBA" id="ARBA00022448"/>
    </source>
</evidence>
<dbReference type="SMART" id="SM00062">
    <property type="entry name" value="PBPb"/>
    <property type="match status" value="1"/>
</dbReference>
<dbReference type="NCBIfam" id="TIGR01728">
    <property type="entry name" value="SsuA_fam"/>
    <property type="match status" value="1"/>
</dbReference>
<evidence type="ECO:0000256" key="4">
    <source>
        <dbReference type="ARBA" id="ARBA00022729"/>
    </source>
</evidence>
<feature type="chain" id="PRO_5030731094" description="Putative aliphatic sulfonates-binding protein" evidence="7">
    <location>
        <begin position="25"/>
        <end position="321"/>
    </location>
</feature>
<organism evidence="9 10">
    <name type="scientific">Pseudomonas multiresinivorans</name>
    <dbReference type="NCBI Taxonomy" id="95301"/>
    <lineage>
        <taxon>Bacteria</taxon>
        <taxon>Pseudomonadati</taxon>
        <taxon>Pseudomonadota</taxon>
        <taxon>Gammaproteobacteria</taxon>
        <taxon>Pseudomonadales</taxon>
        <taxon>Pseudomonadaceae</taxon>
        <taxon>Pseudomonas</taxon>
    </lineage>
</organism>
<evidence type="ECO:0000256" key="5">
    <source>
        <dbReference type="ARBA" id="ARBA00055538"/>
    </source>
</evidence>
<evidence type="ECO:0000313" key="10">
    <source>
        <dbReference type="Proteomes" id="UP000502549"/>
    </source>
</evidence>
<dbReference type="AlphaFoldDB" id="A0A7Z3BPR4"/>
<dbReference type="FunFam" id="3.40.190.10:FF:000050">
    <property type="entry name" value="Sulfonate ABC transporter substrate-binding protein"/>
    <property type="match status" value="1"/>
</dbReference>
<evidence type="ECO:0000256" key="2">
    <source>
        <dbReference type="ARBA" id="ARBA00010742"/>
    </source>
</evidence>
<comment type="subcellular location">
    <subcellularLocation>
        <location evidence="1">Periplasm</location>
    </subcellularLocation>
</comment>
<dbReference type="RefSeq" id="WP_169940774.1">
    <property type="nucleotide sequence ID" value="NZ_CP048833.1"/>
</dbReference>
<evidence type="ECO:0000256" key="6">
    <source>
        <dbReference type="ARBA" id="ARBA00070228"/>
    </source>
</evidence>
<dbReference type="GO" id="GO:0016020">
    <property type="term" value="C:membrane"/>
    <property type="evidence" value="ECO:0007669"/>
    <property type="project" value="InterPro"/>
</dbReference>
<name>A0A7Z3BPR4_9PSED</name>
<dbReference type="EMBL" id="CP048833">
    <property type="protein sequence ID" value="QJP10823.1"/>
    <property type="molecule type" value="Genomic_DNA"/>
</dbReference>
<dbReference type="PANTHER" id="PTHR30024">
    <property type="entry name" value="ALIPHATIC SULFONATES-BINDING PROTEIN-RELATED"/>
    <property type="match status" value="1"/>
</dbReference>
<dbReference type="InterPro" id="IPR015168">
    <property type="entry name" value="SsuA/THI5"/>
</dbReference>
<dbReference type="Pfam" id="PF09084">
    <property type="entry name" value="NMT1"/>
    <property type="match status" value="1"/>
</dbReference>
<dbReference type="SUPFAM" id="SSF53850">
    <property type="entry name" value="Periplasmic binding protein-like II"/>
    <property type="match status" value="1"/>
</dbReference>
<evidence type="ECO:0000256" key="7">
    <source>
        <dbReference type="SAM" id="SignalP"/>
    </source>
</evidence>
<sequence>MRTLTLRSGLAALLIAALSYNVQADEQPGTLRIGYQKYGTLVLLKARGTLEKRLAEQGVKVQWTEFPGGPQLLEGLNVGSIDFGVTGETPPVFAQAAGADLVYVAHEPPAPTSEAILLPKDSPIKSVAELKGKKVALNKGSNVHYLLVRALEKAGLKYTDIQPVYLPPADARAAFERGSVDAWVIWDPYQAAAEKQLSARTLVDGTGLVDNHQFYLATRPYANNHPQVITTLIDEVRSVGEWSQQNPQQVTDQVAPLLGLPADITFTAVKRQGYGAQPITPDVTAAQQKIADTFTQLKLIPKKLSIKDVVWTAPAKVATAQ</sequence>
<gene>
    <name evidence="9" type="ORF">G4G71_24150</name>
</gene>
<dbReference type="PANTHER" id="PTHR30024:SF42">
    <property type="entry name" value="ALIPHATIC SULFONATES-BINDING PROTEIN-RELATED"/>
    <property type="match status" value="1"/>
</dbReference>
<accession>A0A7Z3BPR4</accession>
<evidence type="ECO:0000313" key="9">
    <source>
        <dbReference type="EMBL" id="QJP10823.1"/>
    </source>
</evidence>
<keyword evidence="10" id="KW-1185">Reference proteome</keyword>
<protein>
    <recommendedName>
        <fullName evidence="6">Putative aliphatic sulfonates-binding protein</fullName>
    </recommendedName>
</protein>
<evidence type="ECO:0000259" key="8">
    <source>
        <dbReference type="SMART" id="SM00062"/>
    </source>
</evidence>
<dbReference type="Gene3D" id="3.40.190.10">
    <property type="entry name" value="Periplasmic binding protein-like II"/>
    <property type="match status" value="2"/>
</dbReference>
<comment type="function">
    <text evidence="5">Part of a binding-protein-dependent transport system for aliphatic sulfonates. Putative binding protein.</text>
</comment>
<dbReference type="Proteomes" id="UP000502549">
    <property type="component" value="Chromosome"/>
</dbReference>
<dbReference type="InterPro" id="IPR010067">
    <property type="entry name" value="ABC_SsuA_sub-bd"/>
</dbReference>
<feature type="domain" description="Solute-binding protein family 3/N-terminal" evidence="8">
    <location>
        <begin position="30"/>
        <end position="246"/>
    </location>
</feature>